<protein>
    <recommendedName>
        <fullName evidence="1">Amine oxidase domain-containing protein</fullName>
    </recommendedName>
</protein>
<gene>
    <name evidence="2" type="ORF">METZ01_LOCUS70578</name>
</gene>
<feature type="domain" description="Amine oxidase" evidence="1">
    <location>
        <begin position="43"/>
        <end position="442"/>
    </location>
</feature>
<dbReference type="PANTHER" id="PTHR10742">
    <property type="entry name" value="FLAVIN MONOAMINE OXIDASE"/>
    <property type="match status" value="1"/>
</dbReference>
<dbReference type="InterPro" id="IPR050281">
    <property type="entry name" value="Flavin_monoamine_oxidase"/>
</dbReference>
<dbReference type="EMBL" id="UINC01004907">
    <property type="protein sequence ID" value="SVA17724.1"/>
    <property type="molecule type" value="Genomic_DNA"/>
</dbReference>
<dbReference type="Gene3D" id="3.50.50.60">
    <property type="entry name" value="FAD/NAD(P)-binding domain"/>
    <property type="match status" value="1"/>
</dbReference>
<evidence type="ECO:0000313" key="2">
    <source>
        <dbReference type="EMBL" id="SVA17724.1"/>
    </source>
</evidence>
<dbReference type="SUPFAM" id="SSF51905">
    <property type="entry name" value="FAD/NAD(P)-binding domain"/>
    <property type="match status" value="1"/>
</dbReference>
<dbReference type="AlphaFoldDB" id="A0A381TPK7"/>
<evidence type="ECO:0000259" key="1">
    <source>
        <dbReference type="Pfam" id="PF01593"/>
    </source>
</evidence>
<dbReference type="InterPro" id="IPR002937">
    <property type="entry name" value="Amino_oxidase"/>
</dbReference>
<name>A0A381TPK7_9ZZZZ</name>
<dbReference type="GO" id="GO:0016491">
    <property type="term" value="F:oxidoreductase activity"/>
    <property type="evidence" value="ECO:0007669"/>
    <property type="project" value="InterPro"/>
</dbReference>
<dbReference type="Pfam" id="PF01593">
    <property type="entry name" value="Amino_oxidase"/>
    <property type="match status" value="1"/>
</dbReference>
<dbReference type="PANTHER" id="PTHR10742:SF410">
    <property type="entry name" value="LYSINE-SPECIFIC HISTONE DEMETHYLASE 2"/>
    <property type="match status" value="1"/>
</dbReference>
<dbReference type="Gene3D" id="3.90.660.10">
    <property type="match status" value="1"/>
</dbReference>
<reference evidence="2" key="1">
    <citation type="submission" date="2018-05" db="EMBL/GenBank/DDBJ databases">
        <authorList>
            <person name="Lanie J.A."/>
            <person name="Ng W.-L."/>
            <person name="Kazmierczak K.M."/>
            <person name="Andrzejewski T.M."/>
            <person name="Davidsen T.M."/>
            <person name="Wayne K.J."/>
            <person name="Tettelin H."/>
            <person name="Glass J.I."/>
            <person name="Rusch D."/>
            <person name="Podicherti R."/>
            <person name="Tsui H.-C.T."/>
            <person name="Winkler M.E."/>
        </authorList>
    </citation>
    <scope>NUCLEOTIDE SEQUENCE</scope>
</reference>
<proteinExistence type="predicted"/>
<dbReference type="InterPro" id="IPR036188">
    <property type="entry name" value="FAD/NAD-bd_sf"/>
</dbReference>
<sequence>MSEKFQQQRRFLLKAIAASMLVPRIVLGNTVTNPDVVIVGAGVAGLEAAKTLHDKGISFVVVEANYRIGGRVHTNNSIFGVPFDTHAHWMMISRKNPLINYAKDNGFNIYEDLDKQKYFVGNREATEDELADLRRTDKAFNNKIRDSVLNGVAGDDDNARTALGEDFFQSPWGYTVASDYGVWNMAENSKDWSPKDWWNSIGGDDWFCAEGYGSVVAHYGQDVPVALATAVKEINWQGDGVKVVTWQAGTIKAKAAILTVSVGVLAANHIKFTPELPVEKQEAIDGIDMAVMNYIGLHFTDDVFNFGADTYVYKQQHDEDGVGYLANLNNTNLVYGYVGGDQAKALEKETTDTAIAYGLDGMKSMLGNDIEKKFIKGYATACGQIPFYEGAYSAAKPGKQPMRAVLRETLADKLFFSGEATHRVQWGSVNGGLYSGRESANQAARYIKRKWGGLWRDRPGLWSDA</sequence>
<organism evidence="2">
    <name type="scientific">marine metagenome</name>
    <dbReference type="NCBI Taxonomy" id="408172"/>
    <lineage>
        <taxon>unclassified sequences</taxon>
        <taxon>metagenomes</taxon>
        <taxon>ecological metagenomes</taxon>
    </lineage>
</organism>
<dbReference type="PRINTS" id="PR00420">
    <property type="entry name" value="RNGMNOXGNASE"/>
</dbReference>
<accession>A0A381TPK7</accession>